<protein>
    <submittedName>
        <fullName evidence="1">Uncharacterized protein</fullName>
    </submittedName>
</protein>
<dbReference type="Proteomes" id="UP000037035">
    <property type="component" value="Unassembled WGS sequence"/>
</dbReference>
<organism evidence="1 2">
    <name type="scientific">Puccinia sorghi</name>
    <dbReference type="NCBI Taxonomy" id="27349"/>
    <lineage>
        <taxon>Eukaryota</taxon>
        <taxon>Fungi</taxon>
        <taxon>Dikarya</taxon>
        <taxon>Basidiomycota</taxon>
        <taxon>Pucciniomycotina</taxon>
        <taxon>Pucciniomycetes</taxon>
        <taxon>Pucciniales</taxon>
        <taxon>Pucciniaceae</taxon>
        <taxon>Puccinia</taxon>
    </lineage>
</organism>
<evidence type="ECO:0000313" key="2">
    <source>
        <dbReference type="Proteomes" id="UP000037035"/>
    </source>
</evidence>
<gene>
    <name evidence="1" type="ORF">VP01_3911g3</name>
</gene>
<dbReference type="VEuPathDB" id="FungiDB:VP01_3911g3"/>
<evidence type="ECO:0000313" key="1">
    <source>
        <dbReference type="EMBL" id="KNZ51537.1"/>
    </source>
</evidence>
<sequence>MSSLPDIAKNAQKDVVVPVSNKIQIVRDIVQENFKSVKFTLNGVSSNCSSSALNVIKMSEKVDKALAEIQSVKDSIKTITDASDSKAVLQELTGVRLSQVEDHLIKEIVNVQYKTVEVDLQTKNISDARTCATGAEYVGRKDRVNSAKFGGVYTEQKGAG</sequence>
<accession>A0A0L6UTG9</accession>
<comment type="caution">
    <text evidence="1">The sequence shown here is derived from an EMBL/GenBank/DDBJ whole genome shotgun (WGS) entry which is preliminary data.</text>
</comment>
<reference evidence="1 2" key="1">
    <citation type="submission" date="2015-08" db="EMBL/GenBank/DDBJ databases">
        <title>Next Generation Sequencing and Analysis of the Genome of Puccinia sorghi L Schw, the Causal Agent of Maize Common Rust.</title>
        <authorList>
            <person name="Rochi L."/>
            <person name="Burguener G."/>
            <person name="Darino M."/>
            <person name="Turjanski A."/>
            <person name="Kreff E."/>
            <person name="Dieguez M.J."/>
            <person name="Sacco F."/>
        </authorList>
    </citation>
    <scope>NUCLEOTIDE SEQUENCE [LARGE SCALE GENOMIC DNA]</scope>
    <source>
        <strain evidence="1 2">RO10H11247</strain>
    </source>
</reference>
<keyword evidence="2" id="KW-1185">Reference proteome</keyword>
<name>A0A0L6UTG9_9BASI</name>
<dbReference type="EMBL" id="LAVV01008959">
    <property type="protein sequence ID" value="KNZ51537.1"/>
    <property type="molecule type" value="Genomic_DNA"/>
</dbReference>
<proteinExistence type="predicted"/>
<dbReference type="AlphaFoldDB" id="A0A0L6UTG9"/>